<comment type="caution">
    <text evidence="1">The sequence shown here is derived from an EMBL/GenBank/DDBJ whole genome shotgun (WGS) entry which is preliminary data.</text>
</comment>
<sequence>MCKTFLLKNMYTKAKSKNTMQPFKIQLAVSATSAVEADVLPTGPESFDLRVQDKLVATLRKEADGWKYLREGKHEVEDGALVIKQVEQHLVRQEPG</sequence>
<evidence type="ECO:0000313" key="1">
    <source>
        <dbReference type="EMBL" id="PST82825.1"/>
    </source>
</evidence>
<accession>A0A2T3HK41</accession>
<reference evidence="1 2" key="1">
    <citation type="submission" date="2018-03" db="EMBL/GenBank/DDBJ databases">
        <authorList>
            <person name="Keele B.F."/>
        </authorList>
    </citation>
    <scope>NUCLEOTIDE SEQUENCE [LARGE SCALE GENOMIC DNA]</scope>
    <source>
        <strain evidence="1 2">YL28-9</strain>
    </source>
</reference>
<protein>
    <submittedName>
        <fullName evidence="1">Uncharacterized protein</fullName>
    </submittedName>
</protein>
<proteinExistence type="predicted"/>
<organism evidence="1 2">
    <name type="scientific">Pedobacter yulinensis</name>
    <dbReference type="NCBI Taxonomy" id="2126353"/>
    <lineage>
        <taxon>Bacteria</taxon>
        <taxon>Pseudomonadati</taxon>
        <taxon>Bacteroidota</taxon>
        <taxon>Sphingobacteriia</taxon>
        <taxon>Sphingobacteriales</taxon>
        <taxon>Sphingobacteriaceae</taxon>
        <taxon>Pedobacter</taxon>
    </lineage>
</organism>
<dbReference type="Proteomes" id="UP000240912">
    <property type="component" value="Unassembled WGS sequence"/>
</dbReference>
<dbReference type="EMBL" id="PYLS01000005">
    <property type="protein sequence ID" value="PST82825.1"/>
    <property type="molecule type" value="Genomic_DNA"/>
</dbReference>
<name>A0A2T3HK41_9SPHI</name>
<evidence type="ECO:0000313" key="2">
    <source>
        <dbReference type="Proteomes" id="UP000240912"/>
    </source>
</evidence>
<gene>
    <name evidence="1" type="ORF">C7T94_09295</name>
</gene>
<keyword evidence="2" id="KW-1185">Reference proteome</keyword>
<dbReference type="AlphaFoldDB" id="A0A2T3HK41"/>